<keyword evidence="3" id="KW-1185">Reference proteome</keyword>
<accession>A0ABN3PH08</accession>
<feature type="domain" description="DUF6801" evidence="1">
    <location>
        <begin position="30"/>
        <end position="186"/>
    </location>
</feature>
<evidence type="ECO:0000259" key="1">
    <source>
        <dbReference type="Pfam" id="PF20611"/>
    </source>
</evidence>
<gene>
    <name evidence="2" type="ORF">GCM10010411_14750</name>
</gene>
<dbReference type="RefSeq" id="WP_344538984.1">
    <property type="nucleotide sequence ID" value="NZ_BAAATD010000002.1"/>
</dbReference>
<reference evidence="2 3" key="1">
    <citation type="journal article" date="2019" name="Int. J. Syst. Evol. Microbiol.">
        <title>The Global Catalogue of Microorganisms (GCM) 10K type strain sequencing project: providing services to taxonomists for standard genome sequencing and annotation.</title>
        <authorList>
            <consortium name="The Broad Institute Genomics Platform"/>
            <consortium name="The Broad Institute Genome Sequencing Center for Infectious Disease"/>
            <person name="Wu L."/>
            <person name="Ma J."/>
        </authorList>
    </citation>
    <scope>NUCLEOTIDE SEQUENCE [LARGE SCALE GENOMIC DNA]</scope>
    <source>
        <strain evidence="2 3">JCM 6833</strain>
    </source>
</reference>
<protein>
    <recommendedName>
        <fullName evidence="1">DUF6801 domain-containing protein</fullName>
    </recommendedName>
</protein>
<dbReference type="Proteomes" id="UP001501509">
    <property type="component" value="Unassembled WGS sequence"/>
</dbReference>
<evidence type="ECO:0000313" key="2">
    <source>
        <dbReference type="EMBL" id="GAA2583152.1"/>
    </source>
</evidence>
<evidence type="ECO:0000313" key="3">
    <source>
        <dbReference type="Proteomes" id="UP001501509"/>
    </source>
</evidence>
<name>A0ABN3PH08_9ACTN</name>
<proteinExistence type="predicted"/>
<dbReference type="Pfam" id="PF20611">
    <property type="entry name" value="DUF6801"/>
    <property type="match status" value="1"/>
</dbReference>
<dbReference type="EMBL" id="BAAATD010000002">
    <property type="protein sequence ID" value="GAA2583152.1"/>
    <property type="molecule type" value="Genomic_DNA"/>
</dbReference>
<comment type="caution">
    <text evidence="2">The sequence shown here is derived from an EMBL/GenBank/DDBJ whole genome shotgun (WGS) entry which is preliminary data.</text>
</comment>
<sequence length="388" mass="40020">MGAVTGLGLGLVGVAGTGTAAAEPVEKTLKYDCTYPLIGKRTLDLKIKTAIPKKIKANSEIPTVQVNWDAALGADTTEGLQAVDGVKIGGTAVANVKLVSPDDPGGFNVVVDNQLKNTAIPANGGFTIPGYGESIGPEFIKPGSGHVELGNLALRVTVSKTDGNSSALGTFNAPCTVVAGQDTKLADFEVIDQPVTYDPLTPKPTWYPETLPKDANPGTLNYAFNLSGESFIKNANGKVPLTGDIKVAVDGKTGAITGPLNLKKTSGQMSILGFLPVTAEVDFEQTGPTTGMYANGEISTTSPMYIKLPSFKVFGAIPIGGGANCKTTEVSQVKLNSPAGKFFNPKTGGTLATKDYKISAIKDCGPLEGIIGLFASGTGNTIDLNLKP</sequence>
<organism evidence="2 3">
    <name type="scientific">Actinomadura fulvescens</name>
    <dbReference type="NCBI Taxonomy" id="46160"/>
    <lineage>
        <taxon>Bacteria</taxon>
        <taxon>Bacillati</taxon>
        <taxon>Actinomycetota</taxon>
        <taxon>Actinomycetes</taxon>
        <taxon>Streptosporangiales</taxon>
        <taxon>Thermomonosporaceae</taxon>
        <taxon>Actinomadura</taxon>
    </lineage>
</organism>
<dbReference type="InterPro" id="IPR046542">
    <property type="entry name" value="DUF6801"/>
</dbReference>